<evidence type="ECO:0000313" key="15">
    <source>
        <dbReference type="Proteomes" id="UP000276133"/>
    </source>
</evidence>
<dbReference type="InterPro" id="IPR004506">
    <property type="entry name" value="MnmA-like"/>
</dbReference>
<feature type="non-terminal residue" evidence="14">
    <location>
        <position position="1"/>
    </location>
</feature>
<dbReference type="PANTHER" id="PTHR11933:SF5">
    <property type="entry name" value="MITOCHONDRIAL TRNA-SPECIFIC 2-THIOURIDYLASE 1"/>
    <property type="match status" value="1"/>
</dbReference>
<organism evidence="14 15">
    <name type="scientific">Brachionus plicatilis</name>
    <name type="common">Marine rotifer</name>
    <name type="synonym">Brachionus muelleri</name>
    <dbReference type="NCBI Taxonomy" id="10195"/>
    <lineage>
        <taxon>Eukaryota</taxon>
        <taxon>Metazoa</taxon>
        <taxon>Spiralia</taxon>
        <taxon>Gnathifera</taxon>
        <taxon>Rotifera</taxon>
        <taxon>Eurotatoria</taxon>
        <taxon>Monogononta</taxon>
        <taxon>Pseudotrocha</taxon>
        <taxon>Ploima</taxon>
        <taxon>Brachionidae</taxon>
        <taxon>Brachionus</taxon>
    </lineage>
</organism>
<evidence type="ECO:0000259" key="12">
    <source>
        <dbReference type="Pfam" id="PF20258"/>
    </source>
</evidence>
<evidence type="ECO:0000256" key="11">
    <source>
        <dbReference type="ARBA" id="ARBA00049564"/>
    </source>
</evidence>
<dbReference type="FunFam" id="2.30.30.280:FF:000001">
    <property type="entry name" value="tRNA-specific 2-thiouridylase MnmA"/>
    <property type="match status" value="1"/>
</dbReference>
<evidence type="ECO:0000256" key="7">
    <source>
        <dbReference type="ARBA" id="ARBA00022741"/>
    </source>
</evidence>
<sequence>ENDLEDAEYVCRKLDIPFKIVDFSRQYWNKVFSQFVLEYQQGLTPNPDILCNKFIKFPLLLDHCIANFDHIDYIATGHYSRLEYDNKIKKFRLLKGIDELKDQSFFLAQLEPSLLPRILFPVGQMFKSEVRKIAHDLGLDRVHRKKSSVGICFIGKRKFSDFIDEYIVQEPGTIVDLETSEIMGQHCGIHHFTIGQKIAINEIKNVKKKAYFVARKDFDKKIVYVVPGTDHPALYFDQFEIEKPHWLCENKELVADDVILNQDYEFKYQNKHYQSKIIYLRKKFLIESNQTKYFVKTLNHFRAVPKGQYAVFYNGQECIGSAKIINTPLSLYDKKYSGKIINSDKLLNKNYVSNKMNL</sequence>
<comment type="function">
    <text evidence="1">Catalyzes the 2-thiolation of uridine at the wobble position (U34) of mitochondrial tRNA(Lys), tRNA(Glu) and tRNA(Gln). Required for the formation of 5-taurinomethyl-2-thiouridine (tm5s2U) of mitochondrial tRNA(Lys), tRNA(Glu), and tRNA(Gln) at the wobble position. ATP is required to activate the C2 atom of the wobble base.</text>
</comment>
<dbReference type="EMBL" id="REGN01013205">
    <property type="protein sequence ID" value="RMZ94236.1"/>
    <property type="molecule type" value="Genomic_DNA"/>
</dbReference>
<evidence type="ECO:0000259" key="13">
    <source>
        <dbReference type="Pfam" id="PF20259"/>
    </source>
</evidence>
<feature type="domain" description="tRNA-specific 2-thiouridylase MnmA-like C-terminal" evidence="12">
    <location>
        <begin position="237"/>
        <end position="324"/>
    </location>
</feature>
<protein>
    <recommendedName>
        <fullName evidence="3">tRNA-5-taurinomethyluridine 2-sulfurtransferase</fullName>
        <ecNumber evidence="3">2.8.1.14</ecNumber>
    </recommendedName>
</protein>
<dbReference type="Gene3D" id="3.40.50.620">
    <property type="entry name" value="HUPs"/>
    <property type="match status" value="1"/>
</dbReference>
<keyword evidence="4" id="KW-0820">tRNA-binding</keyword>
<evidence type="ECO:0000256" key="1">
    <source>
        <dbReference type="ARBA" id="ARBA00003986"/>
    </source>
</evidence>
<comment type="caution">
    <text evidence="14">The sequence shown here is derived from an EMBL/GenBank/DDBJ whole genome shotgun (WGS) entry which is preliminary data.</text>
</comment>
<accession>A0A3M7P577</accession>
<dbReference type="CDD" id="cd01998">
    <property type="entry name" value="MnmA_TRMU-like"/>
    <property type="match status" value="1"/>
</dbReference>
<evidence type="ECO:0000256" key="2">
    <source>
        <dbReference type="ARBA" id="ARBA00006191"/>
    </source>
</evidence>
<dbReference type="InterPro" id="IPR046885">
    <property type="entry name" value="MnmA-like_C"/>
</dbReference>
<keyword evidence="7" id="KW-0547">Nucleotide-binding</keyword>
<keyword evidence="15" id="KW-1185">Reference proteome</keyword>
<dbReference type="GO" id="GO:0000049">
    <property type="term" value="F:tRNA binding"/>
    <property type="evidence" value="ECO:0007669"/>
    <property type="project" value="UniProtKB-KW"/>
</dbReference>
<keyword evidence="8" id="KW-0067">ATP-binding</keyword>
<keyword evidence="6" id="KW-0819">tRNA processing</keyword>
<dbReference type="InterPro" id="IPR046884">
    <property type="entry name" value="MnmA-like_central"/>
</dbReference>
<evidence type="ECO:0000313" key="14">
    <source>
        <dbReference type="EMBL" id="RMZ94236.1"/>
    </source>
</evidence>
<keyword evidence="9" id="KW-0694">RNA-binding</keyword>
<dbReference type="SUPFAM" id="SSF52402">
    <property type="entry name" value="Adenine nucleotide alpha hydrolases-like"/>
    <property type="match status" value="1"/>
</dbReference>
<dbReference type="EC" id="2.8.1.14" evidence="3"/>
<comment type="similarity">
    <text evidence="2">Belongs to the MnmA/TRMU family.</text>
</comment>
<dbReference type="NCBIfam" id="NF001138">
    <property type="entry name" value="PRK00143.1"/>
    <property type="match status" value="1"/>
</dbReference>
<dbReference type="InterPro" id="IPR023382">
    <property type="entry name" value="MnmA-like_central_sf"/>
</dbReference>
<dbReference type="PANTHER" id="PTHR11933">
    <property type="entry name" value="TRNA 5-METHYLAMINOMETHYL-2-THIOURIDYLATE -METHYLTRANSFERASE"/>
    <property type="match status" value="1"/>
</dbReference>
<dbReference type="Pfam" id="PF03054">
    <property type="entry name" value="tRNA_Me_trans"/>
    <property type="match status" value="1"/>
</dbReference>
<evidence type="ECO:0000256" key="9">
    <source>
        <dbReference type="ARBA" id="ARBA00022884"/>
    </source>
</evidence>
<dbReference type="Proteomes" id="UP000276133">
    <property type="component" value="Unassembled WGS sequence"/>
</dbReference>
<dbReference type="Pfam" id="PF20259">
    <property type="entry name" value="tRNA_Me_trans_M"/>
    <property type="match status" value="1"/>
</dbReference>
<dbReference type="Pfam" id="PF20258">
    <property type="entry name" value="tRNA_Me_trans_C"/>
    <property type="match status" value="1"/>
</dbReference>
<evidence type="ECO:0000256" key="5">
    <source>
        <dbReference type="ARBA" id="ARBA00022679"/>
    </source>
</evidence>
<dbReference type="NCBIfam" id="TIGR00420">
    <property type="entry name" value="trmU"/>
    <property type="match status" value="1"/>
</dbReference>
<keyword evidence="5" id="KW-0808">Transferase</keyword>
<proteinExistence type="inferred from homology"/>
<evidence type="ECO:0000256" key="6">
    <source>
        <dbReference type="ARBA" id="ARBA00022694"/>
    </source>
</evidence>
<dbReference type="InterPro" id="IPR014729">
    <property type="entry name" value="Rossmann-like_a/b/a_fold"/>
</dbReference>
<dbReference type="Gene3D" id="2.40.30.10">
    <property type="entry name" value="Translation factors"/>
    <property type="match status" value="1"/>
</dbReference>
<evidence type="ECO:0000256" key="3">
    <source>
        <dbReference type="ARBA" id="ARBA00011953"/>
    </source>
</evidence>
<dbReference type="GO" id="GO:0002143">
    <property type="term" value="P:tRNA wobble position uridine thiolation"/>
    <property type="evidence" value="ECO:0007669"/>
    <property type="project" value="TreeGrafter"/>
</dbReference>
<dbReference type="AlphaFoldDB" id="A0A3M7P577"/>
<dbReference type="GO" id="GO:0061708">
    <property type="term" value="F:tRNA-5-taurinomethyluridine 2-sulfurtransferase"/>
    <property type="evidence" value="ECO:0007669"/>
    <property type="project" value="UniProtKB-EC"/>
</dbReference>
<comment type="catalytic activity">
    <reaction evidence="11">
        <text>5-taurinomethyluridine(34) in tRNA + S-sulfanyl-L-cysteinyl-[protein] + AH2 + ATP = 5-taurinomethyl-2-thiouridine(34) in tRNA + L-cysteinyl-[protein] + A + AMP + diphosphate + H(+)</text>
        <dbReference type="Rhea" id="RHEA:47040"/>
        <dbReference type="Rhea" id="RHEA-COMP:10131"/>
        <dbReference type="Rhea" id="RHEA-COMP:11726"/>
        <dbReference type="Rhea" id="RHEA-COMP:11732"/>
        <dbReference type="Rhea" id="RHEA-COMP:11733"/>
        <dbReference type="ChEBI" id="CHEBI:13193"/>
        <dbReference type="ChEBI" id="CHEBI:15378"/>
        <dbReference type="ChEBI" id="CHEBI:17499"/>
        <dbReference type="ChEBI" id="CHEBI:29950"/>
        <dbReference type="ChEBI" id="CHEBI:30616"/>
        <dbReference type="ChEBI" id="CHEBI:33019"/>
        <dbReference type="ChEBI" id="CHEBI:61963"/>
        <dbReference type="ChEBI" id="CHEBI:87171"/>
        <dbReference type="ChEBI" id="CHEBI:87172"/>
        <dbReference type="ChEBI" id="CHEBI:456215"/>
        <dbReference type="EC" id="2.8.1.14"/>
    </reaction>
</comment>
<dbReference type="GO" id="GO:0005739">
    <property type="term" value="C:mitochondrion"/>
    <property type="evidence" value="ECO:0007669"/>
    <property type="project" value="TreeGrafter"/>
</dbReference>
<evidence type="ECO:0000256" key="4">
    <source>
        <dbReference type="ARBA" id="ARBA00022555"/>
    </source>
</evidence>
<gene>
    <name evidence="14" type="ORF">BpHYR1_017233</name>
</gene>
<evidence type="ECO:0000256" key="10">
    <source>
        <dbReference type="ARBA" id="ARBA00023157"/>
    </source>
</evidence>
<feature type="domain" description="tRNA-specific 2-thiouridylase MnmA-like central" evidence="13">
    <location>
        <begin position="161"/>
        <end position="226"/>
    </location>
</feature>
<dbReference type="Gene3D" id="2.30.30.280">
    <property type="entry name" value="Adenine nucleotide alpha hydrolases-like domains"/>
    <property type="match status" value="1"/>
</dbReference>
<evidence type="ECO:0000256" key="8">
    <source>
        <dbReference type="ARBA" id="ARBA00022840"/>
    </source>
</evidence>
<dbReference type="STRING" id="10195.A0A3M7P577"/>
<dbReference type="OrthoDB" id="3685at2759"/>
<keyword evidence="10" id="KW-1015">Disulfide bond</keyword>
<dbReference type="GO" id="GO:0005524">
    <property type="term" value="F:ATP binding"/>
    <property type="evidence" value="ECO:0007669"/>
    <property type="project" value="UniProtKB-KW"/>
</dbReference>
<name>A0A3M7P577_BRAPC</name>
<reference evidence="14 15" key="1">
    <citation type="journal article" date="2018" name="Sci. Rep.">
        <title>Genomic signatures of local adaptation to the degree of environmental predictability in rotifers.</title>
        <authorList>
            <person name="Franch-Gras L."/>
            <person name="Hahn C."/>
            <person name="Garcia-Roger E.M."/>
            <person name="Carmona M.J."/>
            <person name="Serra M."/>
            <person name="Gomez A."/>
        </authorList>
    </citation>
    <scope>NUCLEOTIDE SEQUENCE [LARGE SCALE GENOMIC DNA]</scope>
    <source>
        <strain evidence="14">HYR1</strain>
    </source>
</reference>